<dbReference type="InParanoid" id="D7FKK2"/>
<dbReference type="PANTHER" id="PTHR21008">
    <property type="entry name" value="S-ADENOSYLMETHIONINE SENSOR UPSTREAM OF MTORC1-RELATED"/>
    <property type="match status" value="1"/>
</dbReference>
<dbReference type="eggNOG" id="ENOG502REJX">
    <property type="taxonomic scope" value="Eukaryota"/>
</dbReference>
<evidence type="ECO:0000256" key="1">
    <source>
        <dbReference type="ARBA" id="ARBA00022603"/>
    </source>
</evidence>
<dbReference type="OMA" id="FHRTSKW"/>
<dbReference type="Gene3D" id="3.40.50.150">
    <property type="entry name" value="Vaccinia Virus protein VP39"/>
    <property type="match status" value="1"/>
</dbReference>
<dbReference type="Pfam" id="PF11968">
    <property type="entry name" value="Bmt2"/>
    <property type="match status" value="1"/>
</dbReference>
<feature type="region of interest" description="Disordered" evidence="4">
    <location>
        <begin position="1"/>
        <end position="20"/>
    </location>
</feature>
<evidence type="ECO:0000256" key="4">
    <source>
        <dbReference type="SAM" id="MobiDB-lite"/>
    </source>
</evidence>
<dbReference type="SUPFAM" id="SSF53335">
    <property type="entry name" value="S-adenosyl-L-methionine-dependent methyltransferases"/>
    <property type="match status" value="1"/>
</dbReference>
<dbReference type="InterPro" id="IPR029063">
    <property type="entry name" value="SAM-dependent_MTases_sf"/>
</dbReference>
<organism evidence="5 6">
    <name type="scientific">Ectocarpus siliculosus</name>
    <name type="common">Brown alga</name>
    <name type="synonym">Conferva siliculosa</name>
    <dbReference type="NCBI Taxonomy" id="2880"/>
    <lineage>
        <taxon>Eukaryota</taxon>
        <taxon>Sar</taxon>
        <taxon>Stramenopiles</taxon>
        <taxon>Ochrophyta</taxon>
        <taxon>PX clade</taxon>
        <taxon>Phaeophyceae</taxon>
        <taxon>Ectocarpales</taxon>
        <taxon>Ectocarpaceae</taxon>
        <taxon>Ectocarpus</taxon>
    </lineage>
</organism>
<dbReference type="GO" id="GO:0016433">
    <property type="term" value="F:rRNA (adenine) methyltransferase activity"/>
    <property type="evidence" value="ECO:0007669"/>
    <property type="project" value="TreeGrafter"/>
</dbReference>
<gene>
    <name evidence="5" type="ORF">Esi_0144_0077</name>
</gene>
<dbReference type="GO" id="GO:0005730">
    <property type="term" value="C:nucleolus"/>
    <property type="evidence" value="ECO:0007669"/>
    <property type="project" value="TreeGrafter"/>
</dbReference>
<dbReference type="OrthoDB" id="5954793at2759"/>
<protein>
    <recommendedName>
        <fullName evidence="7">25S rRNA adenine-N(1) methyltransferase</fullName>
    </recommendedName>
</protein>
<keyword evidence="6" id="KW-1185">Reference proteome</keyword>
<evidence type="ECO:0000256" key="2">
    <source>
        <dbReference type="ARBA" id="ARBA00022679"/>
    </source>
</evidence>
<evidence type="ECO:0000256" key="3">
    <source>
        <dbReference type="ARBA" id="ARBA00022691"/>
    </source>
</evidence>
<dbReference type="PANTHER" id="PTHR21008:SF1">
    <property type="entry name" value="25S RRNA (ADENINE(2142)-N(1))-METHYLTRANSFERASE"/>
    <property type="match status" value="1"/>
</dbReference>
<dbReference type="AlphaFoldDB" id="D7FKK2"/>
<feature type="compositionally biased region" description="Basic residues" evidence="4">
    <location>
        <begin position="1"/>
        <end position="10"/>
    </location>
</feature>
<feature type="region of interest" description="Disordered" evidence="4">
    <location>
        <begin position="242"/>
        <end position="279"/>
    </location>
</feature>
<evidence type="ECO:0008006" key="7">
    <source>
        <dbReference type="Google" id="ProtNLM"/>
    </source>
</evidence>
<evidence type="ECO:0000313" key="5">
    <source>
        <dbReference type="EMBL" id="CBJ29404.1"/>
    </source>
</evidence>
<keyword evidence="2" id="KW-0808">Transferase</keyword>
<name>D7FKK2_ECTSI</name>
<dbReference type="STRING" id="2880.D7FKK2"/>
<keyword evidence="1" id="KW-0489">Methyltransferase</keyword>
<accession>D7FKK2</accession>
<sequence>MKRKATKRKPIPLVPPAIRSRKKARQIVTTFHKLEKEADEVSSSTAPDKQARLERLERELDEMGGRQAYQSASLLSVSFHNTSKWVTKQLAGKMGLRPANGEPPLRVLEVGAINTRLLDVPWLDVRAIDLKSQHPRIEERDFFSLEPAGEYDVVSSSMVINCVPTAKGRHEMLVGYRSHLRNGGHLFLVLPLLCLTKSTRTTRESFLETLSRIGFMVVAKKETPKVAFFCLRNTRLEARDVQVGGSSLATKEGGTRGAGAAKGTSRKRNRGANDFAVSP</sequence>
<proteinExistence type="predicted"/>
<keyword evidence="3" id="KW-0949">S-adenosyl-L-methionine</keyword>
<evidence type="ECO:0000313" key="6">
    <source>
        <dbReference type="Proteomes" id="UP000002630"/>
    </source>
</evidence>
<dbReference type="InterPro" id="IPR021867">
    <property type="entry name" value="Bmt2/SAMTOR"/>
</dbReference>
<dbReference type="EMBL" id="FN648026">
    <property type="protein sequence ID" value="CBJ29404.1"/>
    <property type="molecule type" value="Genomic_DNA"/>
</dbReference>
<dbReference type="Proteomes" id="UP000002630">
    <property type="component" value="Linkage Group LG26"/>
</dbReference>
<reference evidence="5 6" key="1">
    <citation type="journal article" date="2010" name="Nature">
        <title>The Ectocarpus genome and the independent evolution of multicellularity in brown algae.</title>
        <authorList>
            <person name="Cock J.M."/>
            <person name="Sterck L."/>
            <person name="Rouze P."/>
            <person name="Scornet D."/>
            <person name="Allen A.E."/>
            <person name="Amoutzias G."/>
            <person name="Anthouard V."/>
            <person name="Artiguenave F."/>
            <person name="Aury J.M."/>
            <person name="Badger J.H."/>
            <person name="Beszteri B."/>
            <person name="Billiau K."/>
            <person name="Bonnet E."/>
            <person name="Bothwell J.H."/>
            <person name="Bowler C."/>
            <person name="Boyen C."/>
            <person name="Brownlee C."/>
            <person name="Carrano C.J."/>
            <person name="Charrier B."/>
            <person name="Cho G.Y."/>
            <person name="Coelho S.M."/>
            <person name="Collen J."/>
            <person name="Corre E."/>
            <person name="Da Silva C."/>
            <person name="Delage L."/>
            <person name="Delaroque N."/>
            <person name="Dittami S.M."/>
            <person name="Doulbeau S."/>
            <person name="Elias M."/>
            <person name="Farnham G."/>
            <person name="Gachon C.M."/>
            <person name="Gschloessl B."/>
            <person name="Heesch S."/>
            <person name="Jabbari K."/>
            <person name="Jubin C."/>
            <person name="Kawai H."/>
            <person name="Kimura K."/>
            <person name="Kloareg B."/>
            <person name="Kupper F.C."/>
            <person name="Lang D."/>
            <person name="Le Bail A."/>
            <person name="Leblanc C."/>
            <person name="Lerouge P."/>
            <person name="Lohr M."/>
            <person name="Lopez P.J."/>
            <person name="Martens C."/>
            <person name="Maumus F."/>
            <person name="Michel G."/>
            <person name="Miranda-Saavedra D."/>
            <person name="Morales J."/>
            <person name="Moreau H."/>
            <person name="Motomura T."/>
            <person name="Nagasato C."/>
            <person name="Napoli C.A."/>
            <person name="Nelson D.R."/>
            <person name="Nyvall-Collen P."/>
            <person name="Peters A.F."/>
            <person name="Pommier C."/>
            <person name="Potin P."/>
            <person name="Poulain J."/>
            <person name="Quesneville H."/>
            <person name="Read B."/>
            <person name="Rensing S.A."/>
            <person name="Ritter A."/>
            <person name="Rousvoal S."/>
            <person name="Samanta M."/>
            <person name="Samson G."/>
            <person name="Schroeder D.C."/>
            <person name="Segurens B."/>
            <person name="Strittmatter M."/>
            <person name="Tonon T."/>
            <person name="Tregear J.W."/>
            <person name="Valentin K."/>
            <person name="von Dassow P."/>
            <person name="Yamagishi T."/>
            <person name="Van de Peer Y."/>
            <person name="Wincker P."/>
        </authorList>
    </citation>
    <scope>NUCLEOTIDE SEQUENCE [LARGE SCALE GENOMIC DNA]</scope>
    <source>
        <strain evidence="6">Ec32 / CCAP1310/4</strain>
    </source>
</reference>
<dbReference type="EMBL" id="FN649751">
    <property type="protein sequence ID" value="CBJ29404.1"/>
    <property type="molecule type" value="Genomic_DNA"/>
</dbReference>